<evidence type="ECO:0000259" key="1">
    <source>
        <dbReference type="SMART" id="SM00849"/>
    </source>
</evidence>
<sequence>MIQSLSVGPMDNNAYLLTCPGTGEQLLVDAAAEPARLLDLIGDRGLSGVVTTHRHADHLGALAAVLAATGAGSWAGEPDAAAIAEAAGIPLPRPLRHGDHLAVGTLDLEVIALRGHTPGSIALACTDPADRTVHLFTGDSLFPGGPGKTHTPEDFRSLMTDLEDRVFGRFDDDTVVHPGHGLTTTLGAERGSIPAWWARGW</sequence>
<comment type="caution">
    <text evidence="2">The sequence shown here is derived from an EMBL/GenBank/DDBJ whole genome shotgun (WGS) entry which is preliminary data.</text>
</comment>
<dbReference type="InterPro" id="IPR036866">
    <property type="entry name" value="RibonucZ/Hydroxyglut_hydro"/>
</dbReference>
<dbReference type="EMBL" id="JAAXOX010000002">
    <property type="protein sequence ID" value="NKY22100.1"/>
    <property type="molecule type" value="Genomic_DNA"/>
</dbReference>
<evidence type="ECO:0000313" key="2">
    <source>
        <dbReference type="EMBL" id="NKY22100.1"/>
    </source>
</evidence>
<name>A0A7X6KUL5_9CELL</name>
<dbReference type="InterPro" id="IPR001279">
    <property type="entry name" value="Metallo-B-lactamas"/>
</dbReference>
<dbReference type="SUPFAM" id="SSF56281">
    <property type="entry name" value="Metallo-hydrolase/oxidoreductase"/>
    <property type="match status" value="1"/>
</dbReference>
<gene>
    <name evidence="2" type="ORF">HGA03_05405</name>
</gene>
<organism evidence="2 3">
    <name type="scientific">Cellulomonas denverensis</name>
    <dbReference type="NCBI Taxonomy" id="264297"/>
    <lineage>
        <taxon>Bacteria</taxon>
        <taxon>Bacillati</taxon>
        <taxon>Actinomycetota</taxon>
        <taxon>Actinomycetes</taxon>
        <taxon>Micrococcales</taxon>
        <taxon>Cellulomonadaceae</taxon>
        <taxon>Cellulomonas</taxon>
    </lineage>
</organism>
<dbReference type="SMART" id="SM00849">
    <property type="entry name" value="Lactamase_B"/>
    <property type="match status" value="1"/>
</dbReference>
<protein>
    <submittedName>
        <fullName evidence="2">MBL fold metallo-hydrolase</fullName>
    </submittedName>
</protein>
<feature type="domain" description="Metallo-beta-lactamase" evidence="1">
    <location>
        <begin position="11"/>
        <end position="180"/>
    </location>
</feature>
<accession>A0A7X6KUL5</accession>
<proteinExistence type="predicted"/>
<dbReference type="GO" id="GO:0016787">
    <property type="term" value="F:hydrolase activity"/>
    <property type="evidence" value="ECO:0007669"/>
    <property type="project" value="UniProtKB-KW"/>
</dbReference>
<dbReference type="Proteomes" id="UP000581206">
    <property type="component" value="Unassembled WGS sequence"/>
</dbReference>
<dbReference type="RefSeq" id="WP_168629209.1">
    <property type="nucleotide sequence ID" value="NZ_BONL01000015.1"/>
</dbReference>
<reference evidence="2 3" key="1">
    <citation type="submission" date="2020-04" db="EMBL/GenBank/DDBJ databases">
        <title>MicrobeNet Type strains.</title>
        <authorList>
            <person name="Nicholson A.C."/>
        </authorList>
    </citation>
    <scope>NUCLEOTIDE SEQUENCE [LARGE SCALE GENOMIC DNA]</scope>
    <source>
        <strain evidence="2 3">ATCC BAA-788</strain>
    </source>
</reference>
<keyword evidence="3" id="KW-1185">Reference proteome</keyword>
<dbReference type="AlphaFoldDB" id="A0A7X6KUL5"/>
<dbReference type="PANTHER" id="PTHR46233:SF1">
    <property type="entry name" value="CONSERVED PROTEIN"/>
    <property type="match status" value="1"/>
</dbReference>
<dbReference type="InterPro" id="IPR051453">
    <property type="entry name" value="MBL_Glyoxalase_II"/>
</dbReference>
<dbReference type="Pfam" id="PF00753">
    <property type="entry name" value="Lactamase_B"/>
    <property type="match status" value="1"/>
</dbReference>
<evidence type="ECO:0000313" key="3">
    <source>
        <dbReference type="Proteomes" id="UP000581206"/>
    </source>
</evidence>
<dbReference type="Gene3D" id="3.60.15.10">
    <property type="entry name" value="Ribonuclease Z/Hydroxyacylglutathione hydrolase-like"/>
    <property type="match status" value="1"/>
</dbReference>
<keyword evidence="2" id="KW-0378">Hydrolase</keyword>
<dbReference type="PANTHER" id="PTHR46233">
    <property type="entry name" value="HYDROXYACYLGLUTATHIONE HYDROLASE GLOC"/>
    <property type="match status" value="1"/>
</dbReference>